<dbReference type="NCBIfam" id="NF041390">
    <property type="entry name" value="TadE_Rv3655c"/>
    <property type="match status" value="1"/>
</dbReference>
<reference evidence="2 3" key="1">
    <citation type="submission" date="2017-06" db="EMBL/GenBank/DDBJ databases">
        <authorList>
            <person name="Kim H.J."/>
            <person name="Triplett B.A."/>
        </authorList>
    </citation>
    <scope>NUCLEOTIDE SEQUENCE [LARGE SCALE GENOMIC DNA]</scope>
    <source>
        <strain evidence="2">FRACA_ARgP5</strain>
    </source>
</reference>
<keyword evidence="3" id="KW-1185">Reference proteome</keyword>
<feature type="region of interest" description="Disordered" evidence="1">
    <location>
        <begin position="1"/>
        <end position="21"/>
    </location>
</feature>
<accession>A0A2I2KUG5</accession>
<evidence type="ECO:0000256" key="1">
    <source>
        <dbReference type="SAM" id="MobiDB-lite"/>
    </source>
</evidence>
<dbReference type="RefSeq" id="WP_207770382.1">
    <property type="nucleotide sequence ID" value="NZ_FZMO01000243.1"/>
</dbReference>
<evidence type="ECO:0000313" key="2">
    <source>
        <dbReference type="EMBL" id="SNQ49289.1"/>
    </source>
</evidence>
<sequence length="162" mass="16138">MRHAATLRRHAATRTGRGRRDAGQATAELAVGLPTLFVVFLLAAWLLGAVSAAARCADAARIGARLAARGEPDASAAAMAARAAPPGAEVRIRHGNELVNVEVSARIGAAGLGRLVPDLVVNARAVAAAEATNSPPAPAPANSPTASAMPRPAASAPARAGP</sequence>
<organism evidence="2 3">
    <name type="scientific">Frankia canadensis</name>
    <dbReference type="NCBI Taxonomy" id="1836972"/>
    <lineage>
        <taxon>Bacteria</taxon>
        <taxon>Bacillati</taxon>
        <taxon>Actinomycetota</taxon>
        <taxon>Actinomycetes</taxon>
        <taxon>Frankiales</taxon>
        <taxon>Frankiaceae</taxon>
        <taxon>Frankia</taxon>
    </lineage>
</organism>
<feature type="compositionally biased region" description="Basic residues" evidence="1">
    <location>
        <begin position="1"/>
        <end position="12"/>
    </location>
</feature>
<feature type="compositionally biased region" description="Low complexity" evidence="1">
    <location>
        <begin position="142"/>
        <end position="162"/>
    </location>
</feature>
<proteinExistence type="predicted"/>
<dbReference type="EMBL" id="FZMO01000243">
    <property type="protein sequence ID" value="SNQ49289.1"/>
    <property type="molecule type" value="Genomic_DNA"/>
</dbReference>
<evidence type="ECO:0000313" key="3">
    <source>
        <dbReference type="Proteomes" id="UP000234331"/>
    </source>
</evidence>
<gene>
    <name evidence="2" type="ORF">FRACA_3170003</name>
</gene>
<dbReference type="InterPro" id="IPR049790">
    <property type="entry name" value="Rv3655c/TadE"/>
</dbReference>
<name>A0A2I2KUG5_9ACTN</name>
<dbReference type="AlphaFoldDB" id="A0A2I2KUG5"/>
<protein>
    <submittedName>
        <fullName evidence="2">TadE-like protein</fullName>
    </submittedName>
</protein>
<dbReference type="Proteomes" id="UP000234331">
    <property type="component" value="Unassembled WGS sequence"/>
</dbReference>
<feature type="region of interest" description="Disordered" evidence="1">
    <location>
        <begin position="130"/>
        <end position="162"/>
    </location>
</feature>